<dbReference type="EMBL" id="JANUGW010000006">
    <property type="protein sequence ID" value="MCS0582156.1"/>
    <property type="molecule type" value="Genomic_DNA"/>
</dbReference>
<dbReference type="PROSITE" id="PS50943">
    <property type="entry name" value="HTH_CROC1"/>
    <property type="match status" value="1"/>
</dbReference>
<comment type="caution">
    <text evidence="3">The sequence shown here is derived from an EMBL/GenBank/DDBJ whole genome shotgun (WGS) entry which is preliminary data.</text>
</comment>
<dbReference type="InterPro" id="IPR010982">
    <property type="entry name" value="Lambda_DNA-bd_dom_sf"/>
</dbReference>
<keyword evidence="4" id="KW-1185">Reference proteome</keyword>
<accession>A0ABT1ZQG1</accession>
<reference evidence="3 4" key="1">
    <citation type="submission" date="2022-08" db="EMBL/GenBank/DDBJ databases">
        <title>Reclassification of Massilia species as members of the genera Telluria, Duganella, Pseudoduganella, Mokoshia gen. nov. and Zemynaea gen. nov. using orthogonal and non-orthogonal genome-based approaches.</title>
        <authorList>
            <person name="Bowman J.P."/>
        </authorList>
    </citation>
    <scope>NUCLEOTIDE SEQUENCE [LARGE SCALE GENOMIC DNA]</scope>
    <source>
        <strain evidence="3 4">JCM 31316</strain>
    </source>
</reference>
<dbReference type="InterPro" id="IPR001387">
    <property type="entry name" value="Cro/C1-type_HTH"/>
</dbReference>
<evidence type="ECO:0000256" key="1">
    <source>
        <dbReference type="SAM" id="MobiDB-lite"/>
    </source>
</evidence>
<evidence type="ECO:0000313" key="4">
    <source>
        <dbReference type="Proteomes" id="UP001204151"/>
    </source>
</evidence>
<feature type="domain" description="HTH cro/C1-type" evidence="2">
    <location>
        <begin position="34"/>
        <end position="88"/>
    </location>
</feature>
<dbReference type="Gene3D" id="1.10.260.40">
    <property type="entry name" value="lambda repressor-like DNA-binding domains"/>
    <property type="match status" value="1"/>
</dbReference>
<name>A0ABT1ZQG1_9BURK</name>
<evidence type="ECO:0000259" key="2">
    <source>
        <dbReference type="PROSITE" id="PS50943"/>
    </source>
</evidence>
<dbReference type="Proteomes" id="UP001204151">
    <property type="component" value="Unassembled WGS sequence"/>
</dbReference>
<sequence length="194" mass="21044">MSKRKPLDKAEARERRNRMLETAAAARLSLTDGVREMRAIAGMTQEEFARHRGVSARVIKAIELDQANPTVATMNRIGQFFGLQVGFVPIERASQGDGLAQPAIANVGHGDVTFSDAIRAVAQLQQDLLARMRELDEMAANLGATKGRAVEPPPTTPHSGTDSSPAKAEARRRTQKDTATNKIDTAKKRASRST</sequence>
<proteinExistence type="predicted"/>
<evidence type="ECO:0000313" key="3">
    <source>
        <dbReference type="EMBL" id="MCS0582156.1"/>
    </source>
</evidence>
<dbReference type="SUPFAM" id="SSF47413">
    <property type="entry name" value="lambda repressor-like DNA-binding domains"/>
    <property type="match status" value="1"/>
</dbReference>
<feature type="region of interest" description="Disordered" evidence="1">
    <location>
        <begin position="143"/>
        <end position="194"/>
    </location>
</feature>
<gene>
    <name evidence="3" type="ORF">NX784_11185</name>
</gene>
<organism evidence="3 4">
    <name type="scientific">Massilia pinisoli</name>
    <dbReference type="NCBI Taxonomy" id="1772194"/>
    <lineage>
        <taxon>Bacteria</taxon>
        <taxon>Pseudomonadati</taxon>
        <taxon>Pseudomonadota</taxon>
        <taxon>Betaproteobacteria</taxon>
        <taxon>Burkholderiales</taxon>
        <taxon>Oxalobacteraceae</taxon>
        <taxon>Telluria group</taxon>
        <taxon>Massilia</taxon>
    </lineage>
</organism>
<dbReference type="SMART" id="SM00530">
    <property type="entry name" value="HTH_XRE"/>
    <property type="match status" value="1"/>
</dbReference>
<dbReference type="RefSeq" id="WP_258816724.1">
    <property type="nucleotide sequence ID" value="NZ_JANUGW010000006.1"/>
</dbReference>
<dbReference type="Pfam" id="PF12844">
    <property type="entry name" value="HTH_19"/>
    <property type="match status" value="1"/>
</dbReference>
<protein>
    <submittedName>
        <fullName evidence="3">Helix-turn-helix domain-containing protein</fullName>
    </submittedName>
</protein>
<dbReference type="CDD" id="cd00093">
    <property type="entry name" value="HTH_XRE"/>
    <property type="match status" value="1"/>
</dbReference>